<organism evidence="1 2">
    <name type="scientific">Moraxella oculi</name>
    <dbReference type="NCBI Taxonomy" id="2940516"/>
    <lineage>
        <taxon>Bacteria</taxon>
        <taxon>Pseudomonadati</taxon>
        <taxon>Pseudomonadota</taxon>
        <taxon>Gammaproteobacteria</taxon>
        <taxon>Moraxellales</taxon>
        <taxon>Moraxellaceae</taxon>
        <taxon>Moraxella</taxon>
    </lineage>
</organism>
<reference evidence="1 2" key="1">
    <citation type="submission" date="2024-11" db="EMBL/GenBank/DDBJ databases">
        <title>First Report of Moraxella oculi in Brazil in an Infectious Bovine Keratoconjunctivitis Outbreak.</title>
        <authorList>
            <person name="Carvalho C.V."/>
            <person name="Domingues R."/>
            <person name="Coutinho C."/>
            <person name="Honorio N.T.B.S."/>
            <person name="Faza D.R.L.R."/>
            <person name="Carvalho W.A."/>
            <person name="Machado A.B.F."/>
            <person name="Martins M.F."/>
            <person name="Gaspar E.B."/>
        </authorList>
    </citation>
    <scope>NUCLEOTIDE SEQUENCE [LARGE SCALE GENOMIC DNA]</scope>
    <source>
        <strain evidence="1 2">2117LE</strain>
    </source>
</reference>
<protein>
    <submittedName>
        <fullName evidence="1">Uncharacterized protein</fullName>
    </submittedName>
</protein>
<gene>
    <name evidence="1" type="ORF">ACJHVH_08905</name>
</gene>
<keyword evidence="2" id="KW-1185">Reference proteome</keyword>
<dbReference type="Proteomes" id="UP001624684">
    <property type="component" value="Unassembled WGS sequence"/>
</dbReference>
<evidence type="ECO:0000313" key="2">
    <source>
        <dbReference type="Proteomes" id="UP001624684"/>
    </source>
</evidence>
<proteinExistence type="predicted"/>
<dbReference type="RefSeq" id="WP_407069585.1">
    <property type="nucleotide sequence ID" value="NZ_JBJJXE010000024.1"/>
</dbReference>
<evidence type="ECO:0000313" key="1">
    <source>
        <dbReference type="EMBL" id="MFL1733095.1"/>
    </source>
</evidence>
<accession>A0ABW8UCW5</accession>
<sequence length="53" mass="6572">MIENNENPRPLRLVIYNIPYLTYDQMQPLEFYDSLTDEDEPFWMRDVSDFIQR</sequence>
<comment type="caution">
    <text evidence="1">The sequence shown here is derived from an EMBL/GenBank/DDBJ whole genome shotgun (WGS) entry which is preliminary data.</text>
</comment>
<name>A0ABW8UCW5_9GAMM</name>
<dbReference type="EMBL" id="JBJJXE010000024">
    <property type="protein sequence ID" value="MFL1733095.1"/>
    <property type="molecule type" value="Genomic_DNA"/>
</dbReference>